<dbReference type="Pfam" id="PF03372">
    <property type="entry name" value="Exo_endo_phos"/>
    <property type="match status" value="1"/>
</dbReference>
<sequence>MAAATTTFALRRRSLRSSVVPHSLLSFALILYVILLWSSRSQNKRLVLHPEMADYLDSSSASRRATIDGTIRELSVGAEPDQDILLPGTPMKVDLHTQPTFMTLRVVTYNIRYATDHPVVGEHPWSVRCPKLCAQLGFIATGHENSFICLQESLHSQIVDIQSHFGDAWSYIGQGRDDGAQGGEFSPIFYHSRFWKCDRNETRWLSETPDRPSRGWDANLNRIVTIGEFSHLVTGTKVVVMSTHFDDLGAKARQESARLLVQFTDEWAGRPYSRPSVILVGGDLNSTPDDEAYKALTRLGSGLFDVAELIPEAKRYGNHLTYTTFGEAGELPQRLDYLFIKEPRTAVIKSYGVLPNSFDDQIRTSDHRPVVADMEITL</sequence>
<dbReference type="OMA" id="FYRPAVW"/>
<dbReference type="InParanoid" id="A0A084QYX9"/>
<evidence type="ECO:0000313" key="4">
    <source>
        <dbReference type="Proteomes" id="UP000028524"/>
    </source>
</evidence>
<dbReference type="SUPFAM" id="SSF56219">
    <property type="entry name" value="DNase I-like"/>
    <property type="match status" value="1"/>
</dbReference>
<dbReference type="GO" id="GO:0000175">
    <property type="term" value="F:3'-5'-RNA exonuclease activity"/>
    <property type="evidence" value="ECO:0007669"/>
    <property type="project" value="TreeGrafter"/>
</dbReference>
<dbReference type="InterPro" id="IPR005135">
    <property type="entry name" value="Endo/exonuclease/phosphatase"/>
</dbReference>
<keyword evidence="1" id="KW-0812">Transmembrane</keyword>
<gene>
    <name evidence="3" type="ORF">S40285_00006</name>
</gene>
<evidence type="ECO:0000256" key="1">
    <source>
        <dbReference type="SAM" id="Phobius"/>
    </source>
</evidence>
<dbReference type="OrthoDB" id="276515at2759"/>
<proteinExistence type="predicted"/>
<dbReference type="EMBL" id="KL659601">
    <property type="protein sequence ID" value="KFA69164.1"/>
    <property type="molecule type" value="Genomic_DNA"/>
</dbReference>
<dbReference type="CDD" id="cd09083">
    <property type="entry name" value="EEP-1"/>
    <property type="match status" value="1"/>
</dbReference>
<organism evidence="3 4">
    <name type="scientific">Stachybotrys chlorohalonatus (strain IBT 40285)</name>
    <dbReference type="NCBI Taxonomy" id="1283841"/>
    <lineage>
        <taxon>Eukaryota</taxon>
        <taxon>Fungi</taxon>
        <taxon>Dikarya</taxon>
        <taxon>Ascomycota</taxon>
        <taxon>Pezizomycotina</taxon>
        <taxon>Sordariomycetes</taxon>
        <taxon>Hypocreomycetidae</taxon>
        <taxon>Hypocreales</taxon>
        <taxon>Stachybotryaceae</taxon>
        <taxon>Stachybotrys</taxon>
    </lineage>
</organism>
<dbReference type="HOGENOM" id="CLU_030508_0_2_1"/>
<feature type="transmembrane region" description="Helical" evidence="1">
    <location>
        <begin position="20"/>
        <end position="38"/>
    </location>
</feature>
<accession>A0A084QYX9</accession>
<dbReference type="InterPro" id="IPR050410">
    <property type="entry name" value="CCR4/nocturin_mRNA_transcr"/>
</dbReference>
<dbReference type="AlphaFoldDB" id="A0A084QYX9"/>
<evidence type="ECO:0000259" key="2">
    <source>
        <dbReference type="Pfam" id="PF03372"/>
    </source>
</evidence>
<protein>
    <recommendedName>
        <fullName evidence="2">Endonuclease/exonuclease/phosphatase domain-containing protein</fullName>
    </recommendedName>
</protein>
<dbReference type="PANTHER" id="PTHR12121:SF36">
    <property type="entry name" value="ENDONUCLEASE_EXONUCLEASE_PHOSPHATASE DOMAIN-CONTAINING PROTEIN"/>
    <property type="match status" value="1"/>
</dbReference>
<name>A0A084QYX9_STAC4</name>
<dbReference type="InterPro" id="IPR036691">
    <property type="entry name" value="Endo/exonu/phosph_ase_sf"/>
</dbReference>
<evidence type="ECO:0000313" key="3">
    <source>
        <dbReference type="EMBL" id="KFA69164.1"/>
    </source>
</evidence>
<keyword evidence="1" id="KW-1133">Transmembrane helix</keyword>
<feature type="domain" description="Endonuclease/exonuclease/phosphatase" evidence="2">
    <location>
        <begin position="108"/>
        <end position="367"/>
    </location>
</feature>
<reference evidence="3 4" key="1">
    <citation type="journal article" date="2014" name="BMC Genomics">
        <title>Comparative genome sequencing reveals chemotype-specific gene clusters in the toxigenic black mold Stachybotrys.</title>
        <authorList>
            <person name="Semeiks J."/>
            <person name="Borek D."/>
            <person name="Otwinowski Z."/>
            <person name="Grishin N.V."/>
        </authorList>
    </citation>
    <scope>NUCLEOTIDE SEQUENCE [LARGE SCALE GENOMIC DNA]</scope>
    <source>
        <strain evidence="3 4">IBT 40285</strain>
    </source>
</reference>
<keyword evidence="4" id="KW-1185">Reference proteome</keyword>
<dbReference type="Proteomes" id="UP000028524">
    <property type="component" value="Unassembled WGS sequence"/>
</dbReference>
<dbReference type="Gene3D" id="3.60.10.10">
    <property type="entry name" value="Endonuclease/exonuclease/phosphatase"/>
    <property type="match status" value="1"/>
</dbReference>
<keyword evidence="1" id="KW-0472">Membrane</keyword>
<dbReference type="PANTHER" id="PTHR12121">
    <property type="entry name" value="CARBON CATABOLITE REPRESSOR PROTEIN 4"/>
    <property type="match status" value="1"/>
</dbReference>